<sequence>MELFEIEQLKGYTITPNFHQRDRTITLKAKGLLSQMFSLPNDWDYTLKGLAYINLDGIDSIRSAIRELEKAGYIERTRIRDDHGRLRGTKYKVFAKPRSPTSDSPTLENPTQVKPTQAKPTQANPMQINIDITNTEKTNTDLSNTHSFLSDGSRSSVLAALEAKRKEADLRDIDEYREIIKENIDYEYLLADMPYDHDRLEEVLELIVETVCSTKKYIRVAGTDYPAEVVRSRLLKLDMEHIKFVFDCLKENTTKIRNIKQYLLTTLYNAPTTIGSYYSALVQHDLYGGGSRD</sequence>
<protein>
    <submittedName>
        <fullName evidence="3">Helix-turn-helix domain-containing protein</fullName>
    </submittedName>
</protein>
<gene>
    <name evidence="3" type="ORF">IAC39_01880</name>
</gene>
<dbReference type="Proteomes" id="UP000824136">
    <property type="component" value="Unassembled WGS sequence"/>
</dbReference>
<comment type="caution">
    <text evidence="3">The sequence shown here is derived from an EMBL/GenBank/DDBJ whole genome shotgun (WGS) entry which is preliminary data.</text>
</comment>
<dbReference type="EMBL" id="DVLL01000009">
    <property type="protein sequence ID" value="HIT58460.1"/>
    <property type="molecule type" value="Genomic_DNA"/>
</dbReference>
<dbReference type="AlphaFoldDB" id="A0A9D1KJS2"/>
<reference evidence="3" key="1">
    <citation type="submission" date="2020-10" db="EMBL/GenBank/DDBJ databases">
        <authorList>
            <person name="Gilroy R."/>
        </authorList>
    </citation>
    <scope>NUCLEOTIDE SEQUENCE</scope>
    <source>
        <strain evidence="3">CHK33-4379</strain>
    </source>
</reference>
<evidence type="ECO:0000313" key="4">
    <source>
        <dbReference type="Proteomes" id="UP000824136"/>
    </source>
</evidence>
<reference evidence="3" key="2">
    <citation type="journal article" date="2021" name="PeerJ">
        <title>Extensive microbial diversity within the chicken gut microbiome revealed by metagenomics and culture.</title>
        <authorList>
            <person name="Gilroy R."/>
            <person name="Ravi A."/>
            <person name="Getino M."/>
            <person name="Pursley I."/>
            <person name="Horton D.L."/>
            <person name="Alikhan N.F."/>
            <person name="Baker D."/>
            <person name="Gharbi K."/>
            <person name="Hall N."/>
            <person name="Watson M."/>
            <person name="Adriaenssens E.M."/>
            <person name="Foster-Nyarko E."/>
            <person name="Jarju S."/>
            <person name="Secka A."/>
            <person name="Antonio M."/>
            <person name="Oren A."/>
            <person name="Chaudhuri R.R."/>
            <person name="La Ragione R."/>
            <person name="Hildebrand F."/>
            <person name="Pallen M.J."/>
        </authorList>
    </citation>
    <scope>NUCLEOTIDE SEQUENCE</scope>
    <source>
        <strain evidence="3">CHK33-4379</strain>
    </source>
</reference>
<name>A0A9D1KJS2_9FIRM</name>
<evidence type="ECO:0000259" key="2">
    <source>
        <dbReference type="Pfam" id="PF19481"/>
    </source>
</evidence>
<dbReference type="Pfam" id="PF19481">
    <property type="entry name" value="DUF6017"/>
    <property type="match status" value="1"/>
</dbReference>
<accession>A0A9D1KJS2</accession>
<evidence type="ECO:0000256" key="1">
    <source>
        <dbReference type="SAM" id="MobiDB-lite"/>
    </source>
</evidence>
<feature type="domain" description="DUF6017" evidence="2">
    <location>
        <begin position="164"/>
        <end position="289"/>
    </location>
</feature>
<feature type="region of interest" description="Disordered" evidence="1">
    <location>
        <begin position="91"/>
        <end position="123"/>
    </location>
</feature>
<feature type="compositionally biased region" description="Polar residues" evidence="1">
    <location>
        <begin position="99"/>
        <end position="123"/>
    </location>
</feature>
<dbReference type="InterPro" id="IPR046059">
    <property type="entry name" value="DUF6017"/>
</dbReference>
<organism evidence="3 4">
    <name type="scientific">Candidatus Faeciplasma pullistercoris</name>
    <dbReference type="NCBI Taxonomy" id="2840800"/>
    <lineage>
        <taxon>Bacteria</taxon>
        <taxon>Bacillati</taxon>
        <taxon>Bacillota</taxon>
        <taxon>Clostridia</taxon>
        <taxon>Eubacteriales</taxon>
        <taxon>Oscillospiraceae</taxon>
        <taxon>Oscillospiraceae incertae sedis</taxon>
        <taxon>Candidatus Faeciplasma</taxon>
    </lineage>
</organism>
<evidence type="ECO:0000313" key="3">
    <source>
        <dbReference type="EMBL" id="HIT58460.1"/>
    </source>
</evidence>
<proteinExistence type="predicted"/>